<dbReference type="RefSeq" id="WP_089221369.1">
    <property type="nucleotide sequence ID" value="NZ_FZOS01000053.1"/>
</dbReference>
<organism evidence="3 4">
    <name type="scientific">Edaphosphingomonas laterariae</name>
    <dbReference type="NCBI Taxonomy" id="861865"/>
    <lineage>
        <taxon>Bacteria</taxon>
        <taxon>Pseudomonadati</taxon>
        <taxon>Pseudomonadota</taxon>
        <taxon>Alphaproteobacteria</taxon>
        <taxon>Sphingomonadales</taxon>
        <taxon>Rhizorhabdaceae</taxon>
        <taxon>Edaphosphingomonas</taxon>
    </lineage>
</organism>
<protein>
    <recommendedName>
        <fullName evidence="5">DUF1446 domain-containing protein</fullName>
    </recommendedName>
</protein>
<proteinExistence type="predicted"/>
<dbReference type="OrthoDB" id="9763456at2"/>
<dbReference type="InterPro" id="IPR056362">
    <property type="entry name" value="AtuA-like_ferredoxin_dom"/>
</dbReference>
<name>A0A239KL30_9SPHN</name>
<feature type="domain" description="Acyclic terpene utilisation N-terminal" evidence="1">
    <location>
        <begin position="10"/>
        <end position="450"/>
    </location>
</feature>
<keyword evidence="4" id="KW-1185">Reference proteome</keyword>
<dbReference type="PANTHER" id="PTHR47708">
    <property type="match status" value="1"/>
</dbReference>
<dbReference type="PANTHER" id="PTHR47708:SF2">
    <property type="entry name" value="SI:CH73-132F6.5"/>
    <property type="match status" value="1"/>
</dbReference>
<evidence type="ECO:0000313" key="4">
    <source>
        <dbReference type="Proteomes" id="UP000198281"/>
    </source>
</evidence>
<evidence type="ECO:0000259" key="1">
    <source>
        <dbReference type="Pfam" id="PF07287"/>
    </source>
</evidence>
<dbReference type="Pfam" id="PF07287">
    <property type="entry name" value="AtuA"/>
    <property type="match status" value="1"/>
</dbReference>
<gene>
    <name evidence="3" type="ORF">SAMN06295912_1539</name>
</gene>
<dbReference type="InterPro" id="IPR010839">
    <property type="entry name" value="AtuA_N"/>
</dbReference>
<evidence type="ECO:0000313" key="3">
    <source>
        <dbReference type="EMBL" id="SNT17884.1"/>
    </source>
</evidence>
<evidence type="ECO:0008006" key="5">
    <source>
        <dbReference type="Google" id="ProtNLM"/>
    </source>
</evidence>
<feature type="domain" description="AtuA-like ferredoxin-fold" evidence="2">
    <location>
        <begin position="489"/>
        <end position="595"/>
    </location>
</feature>
<dbReference type="AlphaFoldDB" id="A0A239KL30"/>
<sequence>MADAGAGRVIRIGGATASFSDTALSVPQLLAGGRLDYLIFDYLAEGSMGIFGRMQAADPTAGYGTDFLTVHVGPYLHEIAAQGVKVVANAGGVNPAGLAAALERMIGEAGLSLTVAYVDGDDLRPWVDELRAAGHRDMFTDAPFPENIISANAYLGAFPIAAALAKGADIVVTGRVVDSAVVLGPLVHEFGWGHDDLDLLAAGTLAGHLLECGAQVTGGTFTDWRDVPDWANIGFPIGECRADGSVVITKPEGTGGLVSVGTVAEQLLYEVSDPADYIVADVRCDFSEVKLEQIGKDRVRVTGARGRAPTDSYKVCVTFDGGWRSIAYQPIIGEDAAEKAARQAEALFARGRALLRARNLPDFSLTDMVMIGGEASFGAHGQQGQTRELICKLVVDHPDQQGAQIFAREQWAGISGMSVGTSINLATHVLPMTGTFLFLVDKQTVASRMTFAGVTQDVAVAAGEPIATGTPAVDVAPMAPAEPGTVAVDLVRLAWARSGDKGHLFNVAVIARQPEYLPYLRAALTPQGVAEWYRHLGPDGEWPDGQPPRVDHYDVPGFHALNFVIRDALAGGINASTRLDPAAKGMAQMLLRFPIPVPAALAAELGGAASSEKGNGNG</sequence>
<dbReference type="Pfam" id="PF23544">
    <property type="entry name" value="AtuA_ferredoxin"/>
    <property type="match status" value="1"/>
</dbReference>
<dbReference type="Proteomes" id="UP000198281">
    <property type="component" value="Unassembled WGS sequence"/>
</dbReference>
<dbReference type="EMBL" id="FZOS01000053">
    <property type="protein sequence ID" value="SNT17884.1"/>
    <property type="molecule type" value="Genomic_DNA"/>
</dbReference>
<evidence type="ECO:0000259" key="2">
    <source>
        <dbReference type="Pfam" id="PF23544"/>
    </source>
</evidence>
<accession>A0A239KL30</accession>
<reference evidence="4" key="1">
    <citation type="submission" date="2017-06" db="EMBL/GenBank/DDBJ databases">
        <authorList>
            <person name="Varghese N."/>
            <person name="Submissions S."/>
        </authorList>
    </citation>
    <scope>NUCLEOTIDE SEQUENCE [LARGE SCALE GENOMIC DNA]</scope>
    <source>
        <strain evidence="4">LNB2</strain>
    </source>
</reference>